<keyword evidence="1" id="KW-0732">Signal</keyword>
<dbReference type="InterPro" id="IPR011050">
    <property type="entry name" value="Pectin_lyase_fold/virulence"/>
</dbReference>
<name>A0A9D7IHF0_9RHOO</name>
<accession>A0A9D7IHF0</accession>
<dbReference type="SUPFAM" id="SSF51126">
    <property type="entry name" value="Pectin lyase-like"/>
    <property type="match status" value="1"/>
</dbReference>
<evidence type="ECO:0008006" key="4">
    <source>
        <dbReference type="Google" id="ProtNLM"/>
    </source>
</evidence>
<dbReference type="InterPro" id="IPR012334">
    <property type="entry name" value="Pectin_lyas_fold"/>
</dbReference>
<dbReference type="Gene3D" id="2.160.20.10">
    <property type="entry name" value="Single-stranded right-handed beta-helix, Pectin lyase-like"/>
    <property type="match status" value="1"/>
</dbReference>
<evidence type="ECO:0000313" key="2">
    <source>
        <dbReference type="EMBL" id="MBK7423604.1"/>
    </source>
</evidence>
<reference evidence="2" key="1">
    <citation type="submission" date="2020-10" db="EMBL/GenBank/DDBJ databases">
        <title>Connecting structure to function with the recovery of over 1000 high-quality activated sludge metagenome-assembled genomes encoding full-length rRNA genes using long-read sequencing.</title>
        <authorList>
            <person name="Singleton C.M."/>
            <person name="Petriglieri F."/>
            <person name="Kristensen J.M."/>
            <person name="Kirkegaard R.H."/>
            <person name="Michaelsen T.Y."/>
            <person name="Andersen M.H."/>
            <person name="Karst S.M."/>
            <person name="Dueholm M.S."/>
            <person name="Nielsen P.H."/>
            <person name="Albertsen M."/>
        </authorList>
    </citation>
    <scope>NUCLEOTIDE SEQUENCE</scope>
    <source>
        <strain evidence="2">EsbW_18-Q3-R4-48_MAXAC.044</strain>
    </source>
</reference>
<evidence type="ECO:0000313" key="3">
    <source>
        <dbReference type="Proteomes" id="UP000886602"/>
    </source>
</evidence>
<sequence>MRNFFLGLFLLAATLCVLAQIPDKLPISPTYKGEVRRGADGRLIVLDKEEMIKARADGTSKPATMIVGSQEKITTITEAAKQAQDGEIIEIRPGDYRGQPAVWAQNNLVIRGAGGRAVMIADGKSAEGKAIWVVRGGNVRIENIEFRGARVPSGNGAGIRFERGHLVVNRCAFFDNEMGLLTANSPDMILEVSDSEFATAPHHEGQLHHLLYVGSIGRFVLSGSRFEQGYLGHLVKSRARENDVRYNLLVDGTEGRSSYELEFPNGGIAYVVGNVIGQSATTDNPVLVAYGAEGPRWADNALFFAHNTLLNDFHAGTFLKVWAEKFPGSIETWVINNLTVGFGDLNSPAQGRFEGNQTAQRRDLLYLGGLPLRLNTSSPFRGSVRIPGQARGVDLLPAAEFSFPAGSRSIRLSNSLAPGAFQ</sequence>
<gene>
    <name evidence="2" type="ORF">IPJ48_11165</name>
</gene>
<dbReference type="EMBL" id="JADJNC010000016">
    <property type="protein sequence ID" value="MBK7423604.1"/>
    <property type="molecule type" value="Genomic_DNA"/>
</dbReference>
<evidence type="ECO:0000256" key="1">
    <source>
        <dbReference type="SAM" id="SignalP"/>
    </source>
</evidence>
<feature type="chain" id="PRO_5038448908" description="Right handed beta helix domain-containing protein" evidence="1">
    <location>
        <begin position="20"/>
        <end position="422"/>
    </location>
</feature>
<feature type="signal peptide" evidence="1">
    <location>
        <begin position="1"/>
        <end position="19"/>
    </location>
</feature>
<proteinExistence type="predicted"/>
<dbReference type="AlphaFoldDB" id="A0A9D7IHF0"/>
<organism evidence="2 3">
    <name type="scientific">Candidatus Propionivibrio dominans</name>
    <dbReference type="NCBI Taxonomy" id="2954373"/>
    <lineage>
        <taxon>Bacteria</taxon>
        <taxon>Pseudomonadati</taxon>
        <taxon>Pseudomonadota</taxon>
        <taxon>Betaproteobacteria</taxon>
        <taxon>Rhodocyclales</taxon>
        <taxon>Rhodocyclaceae</taxon>
        <taxon>Propionivibrio</taxon>
    </lineage>
</organism>
<protein>
    <recommendedName>
        <fullName evidence="4">Right handed beta helix domain-containing protein</fullName>
    </recommendedName>
</protein>
<dbReference type="Proteomes" id="UP000886602">
    <property type="component" value="Unassembled WGS sequence"/>
</dbReference>
<comment type="caution">
    <text evidence="2">The sequence shown here is derived from an EMBL/GenBank/DDBJ whole genome shotgun (WGS) entry which is preliminary data.</text>
</comment>